<dbReference type="InterPro" id="IPR004158">
    <property type="entry name" value="DUF247_pln"/>
</dbReference>
<dbReference type="OrthoDB" id="672127at2759"/>
<name>A0A5N6PH56_9ASTR</name>
<protein>
    <submittedName>
        <fullName evidence="2">Uncharacterized protein</fullName>
    </submittedName>
</protein>
<keyword evidence="1" id="KW-1133">Transmembrane helix</keyword>
<dbReference type="EMBL" id="SZYD01000004">
    <property type="protein sequence ID" value="KAD6453862.1"/>
    <property type="molecule type" value="Genomic_DNA"/>
</dbReference>
<accession>A0A5N6PH56</accession>
<dbReference type="PANTHER" id="PTHR31170">
    <property type="entry name" value="BNAC04G53230D PROTEIN"/>
    <property type="match status" value="1"/>
</dbReference>
<dbReference type="Proteomes" id="UP000326396">
    <property type="component" value="Linkage Group LG12"/>
</dbReference>
<proteinExistence type="predicted"/>
<evidence type="ECO:0000256" key="1">
    <source>
        <dbReference type="SAM" id="Phobius"/>
    </source>
</evidence>
<dbReference type="PANTHER" id="PTHR31170:SF25">
    <property type="entry name" value="BNAA09G04570D PROTEIN"/>
    <property type="match status" value="1"/>
</dbReference>
<dbReference type="Pfam" id="PF03140">
    <property type="entry name" value="DUF247"/>
    <property type="match status" value="1"/>
</dbReference>
<dbReference type="AlphaFoldDB" id="A0A5N6PH56"/>
<keyword evidence="3" id="KW-1185">Reference proteome</keyword>
<keyword evidence="1" id="KW-0472">Membrane</keyword>
<evidence type="ECO:0000313" key="3">
    <source>
        <dbReference type="Proteomes" id="UP000326396"/>
    </source>
</evidence>
<organism evidence="2 3">
    <name type="scientific">Mikania micrantha</name>
    <name type="common">bitter vine</name>
    <dbReference type="NCBI Taxonomy" id="192012"/>
    <lineage>
        <taxon>Eukaryota</taxon>
        <taxon>Viridiplantae</taxon>
        <taxon>Streptophyta</taxon>
        <taxon>Embryophyta</taxon>
        <taxon>Tracheophyta</taxon>
        <taxon>Spermatophyta</taxon>
        <taxon>Magnoliopsida</taxon>
        <taxon>eudicotyledons</taxon>
        <taxon>Gunneridae</taxon>
        <taxon>Pentapetalae</taxon>
        <taxon>asterids</taxon>
        <taxon>campanulids</taxon>
        <taxon>Asterales</taxon>
        <taxon>Asteraceae</taxon>
        <taxon>Asteroideae</taxon>
        <taxon>Heliantheae alliance</taxon>
        <taxon>Eupatorieae</taxon>
        <taxon>Mikania</taxon>
    </lineage>
</organism>
<keyword evidence="1" id="KW-0812">Transmembrane</keyword>
<reference evidence="2 3" key="1">
    <citation type="submission" date="2019-05" db="EMBL/GenBank/DDBJ databases">
        <title>Mikania micrantha, genome provides insights into the molecular mechanism of rapid growth.</title>
        <authorList>
            <person name="Liu B."/>
        </authorList>
    </citation>
    <scope>NUCLEOTIDE SEQUENCE [LARGE SCALE GENOMIC DNA]</scope>
    <source>
        <strain evidence="2">NLD-2019</strain>
        <tissue evidence="2">Leaf</tissue>
    </source>
</reference>
<feature type="transmembrane region" description="Helical" evidence="1">
    <location>
        <begin position="222"/>
        <end position="244"/>
    </location>
</feature>
<evidence type="ECO:0000313" key="2">
    <source>
        <dbReference type="EMBL" id="KAD6453862.1"/>
    </source>
</evidence>
<sequence>MLRDLLQVVNPFKVELNVKNLFEIKKRLKVEKFSDDVKSSPFRIVGLVHEFYQPGYKLSKISDIPTAHTAVELHEVGLRFRPNQRLKWPMAMEFESSPHKPTIKMPEVLIDNHFEVVMRNLIVYEQYSPVENYVTSYVMAMDMLAATPADIAKLGESDVLTSHLGSNEKASNMISNICKDVTFLDFYYMDVWQRAEKHYDSYWSRNFGVLKRKYFSTPWKPIALFAGIIVFIFAVVSFAFRIIAFKSSRK</sequence>
<comment type="caution">
    <text evidence="2">The sequence shown here is derived from an EMBL/GenBank/DDBJ whole genome shotgun (WGS) entry which is preliminary data.</text>
</comment>
<gene>
    <name evidence="2" type="ORF">E3N88_08568</name>
</gene>